<dbReference type="Proteomes" id="UP000244912">
    <property type="component" value="Unassembled WGS sequence"/>
</dbReference>
<protein>
    <submittedName>
        <fullName evidence="1">Uncharacterized protein</fullName>
    </submittedName>
</protein>
<name>A0A2R8BZ26_9RHOB</name>
<proteinExistence type="predicted"/>
<dbReference type="RefSeq" id="WP_108895159.1">
    <property type="nucleotide sequence ID" value="NZ_ONZF01000008.1"/>
</dbReference>
<dbReference type="AlphaFoldDB" id="A0A2R8BZ26"/>
<evidence type="ECO:0000313" key="2">
    <source>
        <dbReference type="Proteomes" id="UP000244912"/>
    </source>
</evidence>
<gene>
    <name evidence="1" type="ORF">PAA8504_03214</name>
</gene>
<organism evidence="1 2">
    <name type="scientific">Palleronia abyssalis</name>
    <dbReference type="NCBI Taxonomy" id="1501240"/>
    <lineage>
        <taxon>Bacteria</taxon>
        <taxon>Pseudomonadati</taxon>
        <taxon>Pseudomonadota</taxon>
        <taxon>Alphaproteobacteria</taxon>
        <taxon>Rhodobacterales</taxon>
        <taxon>Roseobacteraceae</taxon>
        <taxon>Palleronia</taxon>
    </lineage>
</organism>
<reference evidence="1 2" key="1">
    <citation type="submission" date="2018-03" db="EMBL/GenBank/DDBJ databases">
        <authorList>
            <person name="Keele B.F."/>
        </authorList>
    </citation>
    <scope>NUCLEOTIDE SEQUENCE [LARGE SCALE GENOMIC DNA]</scope>
    <source>
        <strain evidence="1 2">CECT 8504</strain>
    </source>
</reference>
<keyword evidence="2" id="KW-1185">Reference proteome</keyword>
<dbReference type="EMBL" id="ONZF01000008">
    <property type="protein sequence ID" value="SPJ25363.1"/>
    <property type="molecule type" value="Genomic_DNA"/>
</dbReference>
<accession>A0A2R8BZ26</accession>
<sequence>MRTLVLLILAVTVIVAILIATGFLDLSPEGEAAIEDARENVGGAIEEAGEAVQGDGKAD</sequence>
<dbReference type="OrthoDB" id="9967969at2"/>
<evidence type="ECO:0000313" key="1">
    <source>
        <dbReference type="EMBL" id="SPJ25363.1"/>
    </source>
</evidence>